<dbReference type="PANTHER" id="PTHR21049:SF0">
    <property type="entry name" value="DOLICHYL-DIPHOSPHOOLIGOSACCHARIDE--PROTEIN GLYCOSYLTRANSFERASE SUBUNIT 1"/>
    <property type="match status" value="1"/>
</dbReference>
<evidence type="ECO:0000256" key="11">
    <source>
        <dbReference type="SAM" id="MobiDB-lite"/>
    </source>
</evidence>
<dbReference type="PANTHER" id="PTHR21049">
    <property type="entry name" value="RIBOPHORIN I"/>
    <property type="match status" value="1"/>
</dbReference>
<keyword evidence="7 10" id="KW-0256">Endoplasmic reticulum</keyword>
<sequence>MRSFIASGALLLTSLLTVVSAAAPSSEPTTKRFLPRDFTPPNVFKNTNLLRSIDLTKPYSRETVAVIVENISEEKQDEYFVPFQADEFGKVSYFDARDKKGPLGEFEVNEVVLGEDVPTQYYSVRFSEPLEPGKQITLQLSIAKTNVVRPVPAEIEQTDKQFLQWTGSQYFPSAYTTEKQKTKLKLPNNDTPEFTKLEPKSDGTSDPTKVGSTFTYGPYEAMEPTVGGGETVSIRYEYTHPLVHVDKLTRDVEVSHWGGNLAIEEKYWMTNHAAKLKNQFSRVKWAATAYYNPPTTAIKTLTYDLKVGAMDPYFTDEIGNISTSRFRSNTREAHLELKPRYPLFGGWNHFYTIGWNHDLHEFLRVKPSGEDFVLKVPFLEGPKEPVVYEQVEVRVILPEGATDVKYSAPVPIEKEERFLHKTFMDTVGRTAVKLTLSNVVDEQHHKELIVSYHMPKTAILRKPFVIFTALSTLFVISWIVSKIDTRIGK</sequence>
<evidence type="ECO:0000256" key="8">
    <source>
        <dbReference type="ARBA" id="ARBA00022989"/>
    </source>
</evidence>
<organism evidence="12 13">
    <name type="scientific">Sphaerosporella brunnea</name>
    <dbReference type="NCBI Taxonomy" id="1250544"/>
    <lineage>
        <taxon>Eukaryota</taxon>
        <taxon>Fungi</taxon>
        <taxon>Dikarya</taxon>
        <taxon>Ascomycota</taxon>
        <taxon>Pezizomycotina</taxon>
        <taxon>Pezizomycetes</taxon>
        <taxon>Pezizales</taxon>
        <taxon>Pyronemataceae</taxon>
        <taxon>Sphaerosporella</taxon>
    </lineage>
</organism>
<comment type="subcellular location">
    <subcellularLocation>
        <location evidence="2 10">Endoplasmic reticulum membrane</location>
        <topology evidence="2 10">Single-pass type I membrane protein</topology>
    </subcellularLocation>
</comment>
<evidence type="ECO:0000256" key="4">
    <source>
        <dbReference type="ARBA" id="ARBA00008905"/>
    </source>
</evidence>
<evidence type="ECO:0000256" key="1">
    <source>
        <dbReference type="ARBA" id="ARBA00002791"/>
    </source>
</evidence>
<keyword evidence="8 10" id="KW-1133">Transmembrane helix</keyword>
<dbReference type="InterPro" id="IPR007676">
    <property type="entry name" value="Ribophorin_I"/>
</dbReference>
<dbReference type="UniPathway" id="UPA00378"/>
<evidence type="ECO:0000256" key="2">
    <source>
        <dbReference type="ARBA" id="ARBA00004115"/>
    </source>
</evidence>
<dbReference type="FunCoup" id="A0A5J5EHX2">
    <property type="interactions" value="1164"/>
</dbReference>
<name>A0A5J5EHX2_9PEZI</name>
<feature type="compositionally biased region" description="Basic and acidic residues" evidence="11">
    <location>
        <begin position="193"/>
        <end position="203"/>
    </location>
</feature>
<dbReference type="Proteomes" id="UP000326924">
    <property type="component" value="Unassembled WGS sequence"/>
</dbReference>
<evidence type="ECO:0000313" key="13">
    <source>
        <dbReference type="Proteomes" id="UP000326924"/>
    </source>
</evidence>
<keyword evidence="9 10" id="KW-0472">Membrane</keyword>
<dbReference type="InParanoid" id="A0A5J5EHX2"/>
<dbReference type="EMBL" id="VXIS01000349">
    <property type="protein sequence ID" value="KAA8894308.1"/>
    <property type="molecule type" value="Genomic_DNA"/>
</dbReference>
<feature type="transmembrane region" description="Helical" evidence="10">
    <location>
        <begin position="464"/>
        <end position="481"/>
    </location>
</feature>
<dbReference type="GO" id="GO:0008250">
    <property type="term" value="C:oligosaccharyltransferase complex"/>
    <property type="evidence" value="ECO:0007669"/>
    <property type="project" value="UniProtKB-UniRule"/>
</dbReference>
<reference evidence="12 13" key="1">
    <citation type="submission" date="2019-09" db="EMBL/GenBank/DDBJ databases">
        <title>Draft genome of the ectomycorrhizal ascomycete Sphaerosporella brunnea.</title>
        <authorList>
            <consortium name="DOE Joint Genome Institute"/>
            <person name="Benucci G.M."/>
            <person name="Marozzi G."/>
            <person name="Antonielli L."/>
            <person name="Sanchez S."/>
            <person name="Marco P."/>
            <person name="Wang X."/>
            <person name="Falini L.B."/>
            <person name="Barry K."/>
            <person name="Haridas S."/>
            <person name="Lipzen A."/>
            <person name="Labutti K."/>
            <person name="Grigoriev I.V."/>
            <person name="Murat C."/>
            <person name="Martin F."/>
            <person name="Albertini E."/>
            <person name="Donnini D."/>
            <person name="Bonito G."/>
        </authorList>
    </citation>
    <scope>NUCLEOTIDE SEQUENCE [LARGE SCALE GENOMIC DNA]</scope>
    <source>
        <strain evidence="12 13">Sb_GMNB300</strain>
    </source>
</reference>
<dbReference type="GO" id="GO:0018279">
    <property type="term" value="P:protein N-linked glycosylation via asparagine"/>
    <property type="evidence" value="ECO:0007669"/>
    <property type="project" value="TreeGrafter"/>
</dbReference>
<feature type="signal peptide" evidence="10">
    <location>
        <begin position="1"/>
        <end position="21"/>
    </location>
</feature>
<evidence type="ECO:0000256" key="3">
    <source>
        <dbReference type="ARBA" id="ARBA00004922"/>
    </source>
</evidence>
<evidence type="ECO:0000256" key="9">
    <source>
        <dbReference type="ARBA" id="ARBA00023136"/>
    </source>
</evidence>
<comment type="caution">
    <text evidence="12">The sequence shown here is derived from an EMBL/GenBank/DDBJ whole genome shotgun (WGS) entry which is preliminary data.</text>
</comment>
<evidence type="ECO:0000256" key="7">
    <source>
        <dbReference type="ARBA" id="ARBA00022824"/>
    </source>
</evidence>
<dbReference type="AlphaFoldDB" id="A0A5J5EHX2"/>
<evidence type="ECO:0000256" key="6">
    <source>
        <dbReference type="ARBA" id="ARBA00022729"/>
    </source>
</evidence>
<feature type="region of interest" description="Disordered" evidence="11">
    <location>
        <begin position="185"/>
        <end position="210"/>
    </location>
</feature>
<keyword evidence="5 10" id="KW-0812">Transmembrane</keyword>
<dbReference type="Pfam" id="PF04597">
    <property type="entry name" value="Ribophorin_I"/>
    <property type="match status" value="1"/>
</dbReference>
<comment type="pathway">
    <text evidence="3 10">Protein modification; protein glycosylation.</text>
</comment>
<accession>A0A5J5EHX2</accession>
<evidence type="ECO:0000313" key="12">
    <source>
        <dbReference type="EMBL" id="KAA8894308.1"/>
    </source>
</evidence>
<protein>
    <recommendedName>
        <fullName evidence="10">Dolichyl-diphosphooligosaccharide--protein glycosyltransferase subunit 1</fullName>
    </recommendedName>
</protein>
<evidence type="ECO:0000256" key="5">
    <source>
        <dbReference type="ARBA" id="ARBA00022692"/>
    </source>
</evidence>
<gene>
    <name evidence="12" type="ORF">FN846DRAFT_786562</name>
</gene>
<keyword evidence="13" id="KW-1185">Reference proteome</keyword>
<feature type="chain" id="PRO_5023975759" description="Dolichyl-diphosphooligosaccharide--protein glycosyltransferase subunit 1" evidence="10">
    <location>
        <begin position="22"/>
        <end position="489"/>
    </location>
</feature>
<comment type="subunit">
    <text evidence="10">Component of the oligosaccharyltransferase (OST) complex.</text>
</comment>
<keyword evidence="6 10" id="KW-0732">Signal</keyword>
<evidence type="ECO:0000256" key="10">
    <source>
        <dbReference type="RuleBase" id="RU361143"/>
    </source>
</evidence>
<proteinExistence type="inferred from homology"/>
<dbReference type="OrthoDB" id="310030at2759"/>
<comment type="similarity">
    <text evidence="4 10">Belongs to the OST1 family.</text>
</comment>
<comment type="function">
    <text evidence="1 10">Subunit of the oligosaccharyl transferase (OST) complex that catalyzes the initial transfer of a defined glycan (Glc(3)Man(9)GlcNAc(2) in eukaryotes) from the lipid carrier dolichol-pyrophosphate to an asparagine residue within an Asn-X-Ser/Thr consensus motif in nascent polypeptide chains, the first step in protein N-glycosylation. N-glycosylation occurs cotranslationally and the complex associates with the Sec61 complex at the channel-forming translocon complex that mediates protein translocation across the endoplasmic reticulum (ER). All subunits are required for a maximal enzyme activity.</text>
</comment>